<keyword evidence="2" id="KW-0732">Signal</keyword>
<dbReference type="SMART" id="SM00032">
    <property type="entry name" value="CCP"/>
    <property type="match status" value="1"/>
</dbReference>
<accession>A0A8J4WWS8</accession>
<dbReference type="CDD" id="cd00033">
    <property type="entry name" value="CCP"/>
    <property type="match status" value="1"/>
</dbReference>
<dbReference type="Gene3D" id="2.10.70.10">
    <property type="entry name" value="Complement Module, domain 1"/>
    <property type="match status" value="1"/>
</dbReference>
<feature type="domain" description="Sushi" evidence="5">
    <location>
        <begin position="1"/>
        <end position="54"/>
    </location>
</feature>
<keyword evidence="7" id="KW-1185">Reference proteome</keyword>
<evidence type="ECO:0000256" key="3">
    <source>
        <dbReference type="ARBA" id="ARBA00023157"/>
    </source>
</evidence>
<keyword evidence="1 4" id="KW-0768">Sushi</keyword>
<dbReference type="InterPro" id="IPR051503">
    <property type="entry name" value="ComplSys_Reg/VirEntry_Med"/>
</dbReference>
<dbReference type="GO" id="GO:0005615">
    <property type="term" value="C:extracellular space"/>
    <property type="evidence" value="ECO:0007669"/>
    <property type="project" value="TreeGrafter"/>
</dbReference>
<comment type="caution">
    <text evidence="6">The sequence shown here is derived from an EMBL/GenBank/DDBJ whole genome shotgun (WGS) entry which is preliminary data.</text>
</comment>
<evidence type="ECO:0000256" key="2">
    <source>
        <dbReference type="ARBA" id="ARBA00022729"/>
    </source>
</evidence>
<dbReference type="InterPro" id="IPR000436">
    <property type="entry name" value="Sushi_SCR_CCP_dom"/>
</dbReference>
<dbReference type="Pfam" id="PF00084">
    <property type="entry name" value="Sushi"/>
    <property type="match status" value="1"/>
</dbReference>
<dbReference type="SUPFAM" id="SSF57535">
    <property type="entry name" value="Complement control module/SCR domain"/>
    <property type="match status" value="1"/>
</dbReference>
<feature type="non-terminal residue" evidence="6">
    <location>
        <position position="1"/>
    </location>
</feature>
<evidence type="ECO:0000259" key="5">
    <source>
        <dbReference type="PROSITE" id="PS50923"/>
    </source>
</evidence>
<evidence type="ECO:0000256" key="4">
    <source>
        <dbReference type="PROSITE-ProRule" id="PRU00302"/>
    </source>
</evidence>
<dbReference type="AlphaFoldDB" id="A0A8J4WWS8"/>
<dbReference type="PANTHER" id="PTHR45785:SF7">
    <property type="entry name" value="COMPLEMENT FACTOR H"/>
    <property type="match status" value="1"/>
</dbReference>
<dbReference type="OrthoDB" id="9984531at2759"/>
<protein>
    <submittedName>
        <fullName evidence="6">Coagulation factor XIII B chain-like</fullName>
    </submittedName>
</protein>
<dbReference type="InterPro" id="IPR035976">
    <property type="entry name" value="Sushi/SCR/CCP_sf"/>
</dbReference>
<dbReference type="GO" id="GO:0006956">
    <property type="term" value="P:complement activation"/>
    <property type="evidence" value="ECO:0007669"/>
    <property type="project" value="TreeGrafter"/>
</dbReference>
<dbReference type="GO" id="GO:0001851">
    <property type="term" value="F:complement component C3b binding"/>
    <property type="evidence" value="ECO:0007669"/>
    <property type="project" value="TreeGrafter"/>
</dbReference>
<proteinExistence type="predicted"/>
<feature type="non-terminal residue" evidence="6">
    <location>
        <position position="99"/>
    </location>
</feature>
<sequence>SACGDQPLIANGDVTATRSGKELKVQCVKLYKLDGPKTVGCVKGEWTLLPVCKPPCKVEGERIHSGQSDEYLQDGDEKRYYCGFLKKITVRCLDGTPSY</sequence>
<dbReference type="PANTHER" id="PTHR45785">
    <property type="entry name" value="COMPLEMENT FACTOR H-RELATED"/>
    <property type="match status" value="1"/>
</dbReference>
<gene>
    <name evidence="6" type="ORF">DAT39_016662</name>
</gene>
<dbReference type="PROSITE" id="PS50923">
    <property type="entry name" value="SUSHI"/>
    <property type="match status" value="1"/>
</dbReference>
<name>A0A8J4WWS8_CLAMG</name>
<evidence type="ECO:0000256" key="1">
    <source>
        <dbReference type="ARBA" id="ARBA00022659"/>
    </source>
</evidence>
<reference evidence="6" key="1">
    <citation type="submission" date="2020-07" db="EMBL/GenBank/DDBJ databases">
        <title>Clarias magur genome sequencing, assembly and annotation.</title>
        <authorList>
            <person name="Kushwaha B."/>
            <person name="Kumar R."/>
            <person name="Das P."/>
            <person name="Joshi C.G."/>
            <person name="Kumar D."/>
            <person name="Nagpure N.S."/>
            <person name="Pandey M."/>
            <person name="Agarwal S."/>
            <person name="Srivastava S."/>
            <person name="Singh M."/>
            <person name="Sahoo L."/>
            <person name="Jayasankar P."/>
            <person name="Meher P.K."/>
            <person name="Koringa P.G."/>
            <person name="Iquebal M.A."/>
            <person name="Das S.P."/>
            <person name="Bit A."/>
            <person name="Patnaik S."/>
            <person name="Patel N."/>
            <person name="Shah T.M."/>
            <person name="Hinsu A."/>
            <person name="Jena J.K."/>
        </authorList>
    </citation>
    <scope>NUCLEOTIDE SEQUENCE</scope>
    <source>
        <strain evidence="6">CIFAMagur01</strain>
        <tissue evidence="6">Testis</tissue>
    </source>
</reference>
<evidence type="ECO:0000313" key="7">
    <source>
        <dbReference type="Proteomes" id="UP000727407"/>
    </source>
</evidence>
<dbReference type="EMBL" id="QNUK01000422">
    <property type="protein sequence ID" value="KAF5893611.1"/>
    <property type="molecule type" value="Genomic_DNA"/>
</dbReference>
<comment type="caution">
    <text evidence="4">Lacks conserved residue(s) required for the propagation of feature annotation.</text>
</comment>
<organism evidence="6 7">
    <name type="scientific">Clarias magur</name>
    <name type="common">Asian catfish</name>
    <name type="synonym">Macropteronotus magur</name>
    <dbReference type="NCBI Taxonomy" id="1594786"/>
    <lineage>
        <taxon>Eukaryota</taxon>
        <taxon>Metazoa</taxon>
        <taxon>Chordata</taxon>
        <taxon>Craniata</taxon>
        <taxon>Vertebrata</taxon>
        <taxon>Euteleostomi</taxon>
        <taxon>Actinopterygii</taxon>
        <taxon>Neopterygii</taxon>
        <taxon>Teleostei</taxon>
        <taxon>Ostariophysi</taxon>
        <taxon>Siluriformes</taxon>
        <taxon>Clariidae</taxon>
        <taxon>Clarias</taxon>
    </lineage>
</organism>
<evidence type="ECO:0000313" key="6">
    <source>
        <dbReference type="EMBL" id="KAF5893611.1"/>
    </source>
</evidence>
<keyword evidence="3" id="KW-1015">Disulfide bond</keyword>
<dbReference type="Proteomes" id="UP000727407">
    <property type="component" value="Unassembled WGS sequence"/>
</dbReference>